<dbReference type="Pfam" id="PF20043">
    <property type="entry name" value="DUF6445"/>
    <property type="match status" value="1"/>
</dbReference>
<dbReference type="AlphaFoldDB" id="A0A1G4RGD8"/>
<evidence type="ECO:0000313" key="1">
    <source>
        <dbReference type="EMBL" id="SCW55701.1"/>
    </source>
</evidence>
<sequence>MSVNVFKVGLEETPVVVIDNFVQEPERIIDLAVDMAPFPSQSGHYYPGRRRRITPQDGETFDYVSSVCQSLAPVMASVYGITKYDILDAGFSLVTTKPEDLQPLQTVPHFDHHDSNGFAILHYLSRRPGGGTAFYRHLGSGFETLSDERKDAYSAARMKDAELYGVTQAYHKGDRDGFVELASVEARFNRAVIYPGKLLHSAVLPDDFNFSPDPRTGRLTGNVFVRATAWR</sequence>
<evidence type="ECO:0008006" key="3">
    <source>
        <dbReference type="Google" id="ProtNLM"/>
    </source>
</evidence>
<proteinExistence type="predicted"/>
<organism evidence="1 2">
    <name type="scientific">Asticcacaulis taihuensis</name>
    <dbReference type="NCBI Taxonomy" id="260084"/>
    <lineage>
        <taxon>Bacteria</taxon>
        <taxon>Pseudomonadati</taxon>
        <taxon>Pseudomonadota</taxon>
        <taxon>Alphaproteobacteria</taxon>
        <taxon>Caulobacterales</taxon>
        <taxon>Caulobacteraceae</taxon>
        <taxon>Asticcacaulis</taxon>
    </lineage>
</organism>
<dbReference type="Proteomes" id="UP000199150">
    <property type="component" value="Unassembled WGS sequence"/>
</dbReference>
<protein>
    <recommendedName>
        <fullName evidence="3">2OG-Fe(II) oxygenase superfamily protein</fullName>
    </recommendedName>
</protein>
<dbReference type="STRING" id="260084.SAMN02927928_1883"/>
<keyword evidence="2" id="KW-1185">Reference proteome</keyword>
<dbReference type="RefSeq" id="WP_245678940.1">
    <property type="nucleotide sequence ID" value="NZ_CBCRYE010000004.1"/>
</dbReference>
<dbReference type="EMBL" id="FMTS01000002">
    <property type="protein sequence ID" value="SCW55701.1"/>
    <property type="molecule type" value="Genomic_DNA"/>
</dbReference>
<reference evidence="2" key="1">
    <citation type="submission" date="2016-10" db="EMBL/GenBank/DDBJ databases">
        <authorList>
            <person name="Varghese N."/>
            <person name="Submissions S."/>
        </authorList>
    </citation>
    <scope>NUCLEOTIDE SEQUENCE [LARGE SCALE GENOMIC DNA]</scope>
    <source>
        <strain evidence="2">CGMCC 1.3431</strain>
    </source>
</reference>
<accession>A0A1G4RGD8</accession>
<dbReference type="InterPro" id="IPR045617">
    <property type="entry name" value="DUF6445"/>
</dbReference>
<gene>
    <name evidence="1" type="ORF">SAMN02927928_1883</name>
</gene>
<evidence type="ECO:0000313" key="2">
    <source>
        <dbReference type="Proteomes" id="UP000199150"/>
    </source>
</evidence>
<name>A0A1G4RGD8_9CAUL</name>